<evidence type="ECO:0000313" key="2">
    <source>
        <dbReference type="Proteomes" id="UP000225706"/>
    </source>
</evidence>
<dbReference type="Proteomes" id="UP000225706">
    <property type="component" value="Unassembled WGS sequence"/>
</dbReference>
<organism evidence="1 2">
    <name type="scientific">Stylophora pistillata</name>
    <name type="common">Smooth cauliflower coral</name>
    <dbReference type="NCBI Taxonomy" id="50429"/>
    <lineage>
        <taxon>Eukaryota</taxon>
        <taxon>Metazoa</taxon>
        <taxon>Cnidaria</taxon>
        <taxon>Anthozoa</taxon>
        <taxon>Hexacorallia</taxon>
        <taxon>Scleractinia</taxon>
        <taxon>Astrocoeniina</taxon>
        <taxon>Pocilloporidae</taxon>
        <taxon>Stylophora</taxon>
    </lineage>
</organism>
<evidence type="ECO:0000313" key="1">
    <source>
        <dbReference type="EMBL" id="PFX12112.1"/>
    </source>
</evidence>
<protein>
    <submittedName>
        <fullName evidence="1">Uncharacterized protein</fullName>
    </submittedName>
</protein>
<gene>
    <name evidence="1" type="ORF">AWC38_SpisGene23980</name>
</gene>
<comment type="caution">
    <text evidence="1">The sequence shown here is derived from an EMBL/GenBank/DDBJ whole genome shotgun (WGS) entry which is preliminary data.</text>
</comment>
<name>A0A2B4R7A6_STYPI</name>
<dbReference type="AlphaFoldDB" id="A0A2B4R7A6"/>
<sequence>MLRCDACKETISKKKSSVRKHINWMKHNDAKRAIQNSKKRYQSLLKFLRRKDEEDNPKGETLPEDMRLFRFDLVEASLSAGIPLSKIDHLRSFLEKYGHRLTAHGHLSQMIPSIIEKDKETLKTELSLEDGCSVIFNGSTRLGEALAIVVRFVDDKWNVQQRLIGLQVLAKSLKANELAQCLFQSLAVEYSIRPGVLFAAMKDGAAVNHAALEQVKANENEHLAPATTGELWDIFNEASDAKELELDLAALINGGSHFVTATYYLEGDGPLIFSCYERLACVSHSVAVDAYPNFEGVASRQANGNLALRNQLVTRTKQCISPGLHFFQRKFSHEFHDLVRAFKSARLCCPVQVYCLHPNAASVAELRKFSFLNNDATIDGLVNELPRCIAAADSTVIEEEEEKVIVQF</sequence>
<dbReference type="EMBL" id="LSMT01001581">
    <property type="protein sequence ID" value="PFX12112.1"/>
    <property type="molecule type" value="Genomic_DNA"/>
</dbReference>
<dbReference type="OrthoDB" id="5980003at2759"/>
<keyword evidence="2" id="KW-1185">Reference proteome</keyword>
<accession>A0A2B4R7A6</accession>
<proteinExistence type="predicted"/>
<reference evidence="2" key="1">
    <citation type="journal article" date="2017" name="bioRxiv">
        <title>Comparative analysis of the genomes of Stylophora pistillata and Acropora digitifera provides evidence for extensive differences between species of corals.</title>
        <authorList>
            <person name="Voolstra C.R."/>
            <person name="Li Y."/>
            <person name="Liew Y.J."/>
            <person name="Baumgarten S."/>
            <person name="Zoccola D."/>
            <person name="Flot J.-F."/>
            <person name="Tambutte S."/>
            <person name="Allemand D."/>
            <person name="Aranda M."/>
        </authorList>
    </citation>
    <scope>NUCLEOTIDE SEQUENCE [LARGE SCALE GENOMIC DNA]</scope>
</reference>